<accession>A0A923HKF6</accession>
<comment type="caution">
    <text evidence="1">The sequence shown here is derived from an EMBL/GenBank/DDBJ whole genome shotgun (WGS) entry which is preliminary data.</text>
</comment>
<dbReference type="AlphaFoldDB" id="A0A923HKF6"/>
<reference evidence="1" key="1">
    <citation type="submission" date="2020-08" db="EMBL/GenBank/DDBJ databases">
        <title>Novel species isolated from subtropical streams in China.</title>
        <authorList>
            <person name="Lu H."/>
        </authorList>
    </citation>
    <scope>NUCLEOTIDE SEQUENCE</scope>
    <source>
        <strain evidence="1">LX22W</strain>
    </source>
</reference>
<dbReference type="Proteomes" id="UP000627446">
    <property type="component" value="Unassembled WGS sequence"/>
</dbReference>
<evidence type="ECO:0008006" key="3">
    <source>
        <dbReference type="Google" id="ProtNLM"/>
    </source>
</evidence>
<evidence type="ECO:0000313" key="1">
    <source>
        <dbReference type="EMBL" id="MBC3881290.1"/>
    </source>
</evidence>
<proteinExistence type="predicted"/>
<evidence type="ECO:0000313" key="2">
    <source>
        <dbReference type="Proteomes" id="UP000627446"/>
    </source>
</evidence>
<name>A0A923HKF6_9BURK</name>
<dbReference type="EMBL" id="JACOFZ010000002">
    <property type="protein sequence ID" value="MBC3881290.1"/>
    <property type="molecule type" value="Genomic_DNA"/>
</dbReference>
<keyword evidence="2" id="KW-1185">Reference proteome</keyword>
<protein>
    <recommendedName>
        <fullName evidence="3">SIR2-like domain-containing protein</fullName>
    </recommendedName>
</protein>
<dbReference type="RefSeq" id="WP_186916236.1">
    <property type="nucleotide sequence ID" value="NZ_JACOFZ010000002.1"/>
</dbReference>
<organism evidence="1 2">
    <name type="scientific">Undibacterium nitidum</name>
    <dbReference type="NCBI Taxonomy" id="2762298"/>
    <lineage>
        <taxon>Bacteria</taxon>
        <taxon>Pseudomonadati</taxon>
        <taxon>Pseudomonadota</taxon>
        <taxon>Betaproteobacteria</taxon>
        <taxon>Burkholderiales</taxon>
        <taxon>Oxalobacteraceae</taxon>
        <taxon>Undibacterium</taxon>
    </lineage>
</organism>
<sequence>MQLQDLLTKQRNSLALLIGNGINRYHASGEQNSWDALLTQLAKHHLKNFPGKLPPGISLTEFYDILDLRLNARRNKKKIVSSDRNLQQQFCDLMAAWQPLDQHRYIMQWAMQNKAPVLTTNFEHSLSNAVQTKFFISTSGAKDESRFTDFYPWEAYFSDQILEHPTSGFGIWHINGMQKYHRSIRLGLTHYMGSVERARMRLHKGAKRLSAGGEWQHWEGAHTWLQILFHQPLLIFGLGLAENEVFLRWLLIERAKYYTDFPKRFQPAWYVHTPNEQDHGKLYFLQAVGVQAFEVAGYDELYGAEVWRF</sequence>
<gene>
    <name evidence="1" type="ORF">H8K36_07905</name>
</gene>